<keyword evidence="8" id="KW-1185">Reference proteome</keyword>
<feature type="binding site" evidence="5">
    <location>
        <position position="143"/>
    </location>
    <ligand>
        <name>substrate</name>
    </ligand>
</feature>
<evidence type="ECO:0000256" key="5">
    <source>
        <dbReference type="HAMAP-Rule" id="MF_00168"/>
    </source>
</evidence>
<name>A0ABV2AWS3_9GAMM</name>
<feature type="binding site" evidence="5">
    <location>
        <position position="212"/>
    </location>
    <ligand>
        <name>substrate</name>
    </ligand>
</feature>
<dbReference type="PANTHER" id="PTHR46499">
    <property type="entry name" value="QUEUINE TRNA-RIBOSYLTRANSFERASE"/>
    <property type="match status" value="1"/>
</dbReference>
<keyword evidence="3 5" id="KW-0819">tRNA processing</keyword>
<dbReference type="RefSeq" id="WP_353108967.1">
    <property type="nucleotide sequence ID" value="NZ_APND01000001.1"/>
</dbReference>
<keyword evidence="4 5" id="KW-0671">Queuosine biosynthesis</keyword>
<comment type="similarity">
    <text evidence="5">Belongs to the queuine tRNA-ribosyltransferase family.</text>
</comment>
<dbReference type="InterPro" id="IPR036511">
    <property type="entry name" value="TGT-like_sf"/>
</dbReference>
<evidence type="ECO:0000256" key="4">
    <source>
        <dbReference type="ARBA" id="ARBA00022785"/>
    </source>
</evidence>
<sequence length="381" mass="41781">MHLERLAQSGDARRARLSLPHGVVDTPTFMPVGTYGTVKGMTPEELEGLGAQIVLGNTYHLMLRPGTEIVGLHGGLHDFMHWDRPILTDSGGFQVWSLAEMRKLTEDGVAFRSPIDGSSQYLSPERSIEVQHALNSDIVMCLDECTDYPVAKADAATSMQLSMRWAARCREAHGDSSNLLFGINQGSVFDDLRAESMAALVDIGFDGYAIGGVSVGESWELKARVLEGVLPVTPADYPRYLMGVGTPSDLVAAVSFGIDMFDCVMPTRNARNGYLFTSEGVVKIKNAVHKRDTGPLDPNCGCPTCANYSRAYLHHLYRCGEILSARLNTWHNLYYYQALMQRIRSAIEADRYADFMREFFDSPEGAGTAQAAWFGYGAAGA</sequence>
<feature type="binding site" evidence="5">
    <location>
        <position position="185"/>
    </location>
    <ligand>
        <name>substrate</name>
    </ligand>
</feature>
<comment type="function">
    <text evidence="5">Catalyzes the base-exchange of a guanine (G) residue with the queuine precursor 7-aminomethyl-7-deazaguanine (PreQ1) at position 34 (anticodon wobble position) in tRNAs with GU(N) anticodons (tRNA-Asp, -Asn, -His and -Tyr). Catalysis occurs through a double-displacement mechanism. The nucleophile active site attacks the C1' of nucleotide 34 to detach the guanine base from the RNA, forming a covalent enzyme-RNA intermediate. The proton acceptor active site deprotonates the incoming PreQ1, allowing a nucleophilic attack on the C1' of the ribose to form the product. After dissociation, two additional enzymatic reactions on the tRNA convert PreQ1 to queuine (Q), resulting in the hypermodified nucleoside queuosine (7-(((4,5-cis-dihydroxy-2-cyclopenten-1-yl)amino)methyl)-7-deazaguanosine).</text>
</comment>
<accession>A0ABV2AWS3</accession>
<dbReference type="Gene3D" id="3.20.20.105">
    <property type="entry name" value="Queuine tRNA-ribosyltransferase-like"/>
    <property type="match status" value="1"/>
</dbReference>
<dbReference type="NCBIfam" id="TIGR00430">
    <property type="entry name" value="Q_tRNA_tgt"/>
    <property type="match status" value="1"/>
</dbReference>
<comment type="cofactor">
    <cofactor evidence="5">
        <name>Zn(2+)</name>
        <dbReference type="ChEBI" id="CHEBI:29105"/>
    </cofactor>
    <text evidence="5">Binds 1 zinc ion per subunit.</text>
</comment>
<feature type="binding site" evidence="5">
    <location>
        <position position="300"/>
    </location>
    <ligand>
        <name>Zn(2+)</name>
        <dbReference type="ChEBI" id="CHEBI:29105"/>
    </ligand>
</feature>
<dbReference type="PANTHER" id="PTHR46499:SF1">
    <property type="entry name" value="QUEUINE TRNA-RIBOSYLTRANSFERASE"/>
    <property type="match status" value="1"/>
</dbReference>
<feature type="binding site" evidence="5">
    <location>
        <position position="302"/>
    </location>
    <ligand>
        <name>Zn(2+)</name>
        <dbReference type="ChEBI" id="CHEBI:29105"/>
    </ligand>
</feature>
<feature type="domain" description="tRNA-guanine(15) transglycosylase-like" evidence="6">
    <location>
        <begin position="12"/>
        <end position="361"/>
    </location>
</feature>
<feature type="binding site" evidence="5">
    <location>
        <begin position="89"/>
        <end position="93"/>
    </location>
    <ligand>
        <name>substrate</name>
    </ligand>
</feature>
<evidence type="ECO:0000256" key="2">
    <source>
        <dbReference type="ARBA" id="ARBA00022679"/>
    </source>
</evidence>
<feature type="active site" description="Nucleophile" evidence="5">
    <location>
        <position position="262"/>
    </location>
</feature>
<dbReference type="Proteomes" id="UP001460888">
    <property type="component" value="Unassembled WGS sequence"/>
</dbReference>
<comment type="pathway">
    <text evidence="5">tRNA modification; tRNA-queuosine biosynthesis.</text>
</comment>
<keyword evidence="2 5" id="KW-0808">Transferase</keyword>
<evidence type="ECO:0000256" key="1">
    <source>
        <dbReference type="ARBA" id="ARBA00022676"/>
    </source>
</evidence>
<dbReference type="SUPFAM" id="SSF51713">
    <property type="entry name" value="tRNA-guanine transglycosylase"/>
    <property type="match status" value="1"/>
</dbReference>
<keyword evidence="1 5" id="KW-0328">Glycosyltransferase</keyword>
<evidence type="ECO:0000313" key="7">
    <source>
        <dbReference type="EMBL" id="MES1928102.1"/>
    </source>
</evidence>
<comment type="catalytic activity">
    <reaction evidence="5">
        <text>7-aminomethyl-7-carbaguanine + guanosine(34) in tRNA = 7-aminomethyl-7-carbaguanosine(34) in tRNA + guanine</text>
        <dbReference type="Rhea" id="RHEA:24104"/>
        <dbReference type="Rhea" id="RHEA-COMP:10341"/>
        <dbReference type="Rhea" id="RHEA-COMP:10342"/>
        <dbReference type="ChEBI" id="CHEBI:16235"/>
        <dbReference type="ChEBI" id="CHEBI:58703"/>
        <dbReference type="ChEBI" id="CHEBI:74269"/>
        <dbReference type="ChEBI" id="CHEBI:82833"/>
        <dbReference type="EC" id="2.4.2.29"/>
    </reaction>
</comment>
<comment type="caution">
    <text evidence="7">The sequence shown here is derived from an EMBL/GenBank/DDBJ whole genome shotgun (WGS) entry which is preliminary data.</text>
</comment>
<dbReference type="EC" id="2.4.2.29" evidence="5"/>
<organism evidence="7 8">
    <name type="scientific">Salinisphaera dokdonensis CL-ES53</name>
    <dbReference type="NCBI Taxonomy" id="1304272"/>
    <lineage>
        <taxon>Bacteria</taxon>
        <taxon>Pseudomonadati</taxon>
        <taxon>Pseudomonadota</taxon>
        <taxon>Gammaproteobacteria</taxon>
        <taxon>Salinisphaerales</taxon>
        <taxon>Salinisphaeraceae</taxon>
        <taxon>Salinisphaera</taxon>
    </lineage>
</organism>
<gene>
    <name evidence="5" type="primary">tgt</name>
    <name evidence="7" type="ORF">SADO_02565</name>
</gene>
<feature type="binding site" evidence="5">
    <location>
        <position position="305"/>
    </location>
    <ligand>
        <name>Zn(2+)</name>
        <dbReference type="ChEBI" id="CHEBI:29105"/>
    </ligand>
</feature>
<evidence type="ECO:0000313" key="8">
    <source>
        <dbReference type="Proteomes" id="UP001460888"/>
    </source>
</evidence>
<dbReference type="InterPro" id="IPR050076">
    <property type="entry name" value="ArchSynthase1/Queuine_TRR"/>
</dbReference>
<feature type="region of interest" description="RNA binding; important for wobble base 34 recognition" evidence="5">
    <location>
        <begin position="267"/>
        <end position="271"/>
    </location>
</feature>
<keyword evidence="5" id="KW-0479">Metal-binding</keyword>
<dbReference type="HAMAP" id="MF_00168">
    <property type="entry name" value="Q_tRNA_Tgt"/>
    <property type="match status" value="1"/>
</dbReference>
<keyword evidence="5" id="KW-0862">Zinc</keyword>
<reference evidence="7 8" key="1">
    <citation type="submission" date="2013-03" db="EMBL/GenBank/DDBJ databases">
        <title>Salinisphaera dokdonensis CL-ES53 Genome Sequencing.</title>
        <authorList>
            <person name="Li C."/>
            <person name="Lai Q."/>
            <person name="Shao Z."/>
        </authorList>
    </citation>
    <scope>NUCLEOTIDE SEQUENCE [LARGE SCALE GENOMIC DNA]</scope>
    <source>
        <strain evidence="7 8">CL-ES53</strain>
    </source>
</reference>
<evidence type="ECO:0000259" key="6">
    <source>
        <dbReference type="Pfam" id="PF01702"/>
    </source>
</evidence>
<feature type="region of interest" description="RNA binding" evidence="5">
    <location>
        <begin position="243"/>
        <end position="249"/>
    </location>
</feature>
<comment type="subunit">
    <text evidence="5">Homodimer. Within each dimer, one monomer is responsible for RNA recognition and catalysis, while the other monomer binds to the replacement base PreQ1.</text>
</comment>
<dbReference type="EMBL" id="APND01000001">
    <property type="protein sequence ID" value="MES1928102.1"/>
    <property type="molecule type" value="Genomic_DNA"/>
</dbReference>
<protein>
    <recommendedName>
        <fullName evidence="5">Queuine tRNA-ribosyltransferase</fullName>
        <ecNumber evidence="5">2.4.2.29</ecNumber>
    </recommendedName>
    <alternativeName>
        <fullName evidence="5">Guanine insertion enzyme</fullName>
    </alternativeName>
    <alternativeName>
        <fullName evidence="5">tRNA-guanine transglycosylase</fullName>
    </alternativeName>
</protein>
<evidence type="ECO:0000256" key="3">
    <source>
        <dbReference type="ARBA" id="ARBA00022694"/>
    </source>
</evidence>
<feature type="binding site" evidence="5">
    <location>
        <position position="331"/>
    </location>
    <ligand>
        <name>Zn(2+)</name>
        <dbReference type="ChEBI" id="CHEBI:29105"/>
    </ligand>
</feature>
<dbReference type="NCBIfam" id="TIGR00449">
    <property type="entry name" value="tgt_general"/>
    <property type="match status" value="1"/>
</dbReference>
<dbReference type="Pfam" id="PF01702">
    <property type="entry name" value="TGT"/>
    <property type="match status" value="1"/>
</dbReference>
<dbReference type="InterPro" id="IPR002616">
    <property type="entry name" value="tRNA_ribo_trans-like"/>
</dbReference>
<dbReference type="InterPro" id="IPR004803">
    <property type="entry name" value="TGT"/>
</dbReference>
<proteinExistence type="inferred from homology"/>
<feature type="active site" description="Proton acceptor" evidence="5">
    <location>
        <position position="89"/>
    </location>
</feature>